<feature type="transmembrane region" description="Helical" evidence="6">
    <location>
        <begin position="113"/>
        <end position="133"/>
    </location>
</feature>
<evidence type="ECO:0000313" key="8">
    <source>
        <dbReference type="Proteomes" id="UP000617531"/>
    </source>
</evidence>
<evidence type="ECO:0000256" key="6">
    <source>
        <dbReference type="SAM" id="Phobius"/>
    </source>
</evidence>
<dbReference type="EMBL" id="BNAI01000002">
    <property type="protein sequence ID" value="GHF13992.1"/>
    <property type="molecule type" value="Genomic_DNA"/>
</dbReference>
<keyword evidence="8" id="KW-1185">Reference proteome</keyword>
<evidence type="ECO:0000256" key="2">
    <source>
        <dbReference type="ARBA" id="ARBA00022475"/>
    </source>
</evidence>
<gene>
    <name evidence="7" type="ORF">GCM10011600_13650</name>
</gene>
<dbReference type="PANTHER" id="PTHR30086">
    <property type="entry name" value="ARGININE EXPORTER PROTEIN ARGO"/>
    <property type="match status" value="1"/>
</dbReference>
<dbReference type="PANTHER" id="PTHR30086:SF20">
    <property type="entry name" value="ARGININE EXPORTER PROTEIN ARGO-RELATED"/>
    <property type="match status" value="1"/>
</dbReference>
<reference evidence="7" key="2">
    <citation type="submission" date="2020-09" db="EMBL/GenBank/DDBJ databases">
        <authorList>
            <person name="Sun Q."/>
            <person name="Zhou Y."/>
        </authorList>
    </citation>
    <scope>NUCLEOTIDE SEQUENCE</scope>
    <source>
        <strain evidence="7">CGMCC 1.16548</strain>
    </source>
</reference>
<feature type="transmembrane region" description="Helical" evidence="6">
    <location>
        <begin position="153"/>
        <end position="177"/>
    </location>
</feature>
<name>A0A8J3M0H6_9MICO</name>
<keyword evidence="4 6" id="KW-1133">Transmembrane helix</keyword>
<keyword evidence="5 6" id="KW-0472">Membrane</keyword>
<proteinExistence type="predicted"/>
<evidence type="ECO:0000313" key="7">
    <source>
        <dbReference type="EMBL" id="GHF13992.1"/>
    </source>
</evidence>
<accession>A0A8J3M0H6</accession>
<evidence type="ECO:0000256" key="5">
    <source>
        <dbReference type="ARBA" id="ARBA00023136"/>
    </source>
</evidence>
<feature type="transmembrane region" description="Helical" evidence="6">
    <location>
        <begin position="74"/>
        <end position="92"/>
    </location>
</feature>
<sequence length="209" mass="21891">MTAALLAAVAGLGLGLSLIIAIGAQNAFVLRQGLRREHVLAVVVICAVSDAVLIIVGVAGGGVLFTALPWLVEIIRWVGAAFLITYGVLAAVRALRRPKPDADGLRAERGAGATSLAVAITTCLALTWLNPHVYLDTVLLLGSVGSTHGDERWWFAVGATLGSILWFTSLGFGARLLAPLFARPLAWRILDGIIAVVMIAIALSLVLVR</sequence>
<organism evidence="7 8">
    <name type="scientific">Pseudolysinimonas yzui</name>
    <dbReference type="NCBI Taxonomy" id="2708254"/>
    <lineage>
        <taxon>Bacteria</taxon>
        <taxon>Bacillati</taxon>
        <taxon>Actinomycetota</taxon>
        <taxon>Actinomycetes</taxon>
        <taxon>Micrococcales</taxon>
        <taxon>Microbacteriaceae</taxon>
        <taxon>Pseudolysinimonas</taxon>
    </lineage>
</organism>
<feature type="transmembrane region" description="Helical" evidence="6">
    <location>
        <begin position="6"/>
        <end position="28"/>
    </location>
</feature>
<evidence type="ECO:0000256" key="4">
    <source>
        <dbReference type="ARBA" id="ARBA00022989"/>
    </source>
</evidence>
<keyword evidence="2" id="KW-1003">Cell membrane</keyword>
<feature type="transmembrane region" description="Helical" evidence="6">
    <location>
        <begin position="189"/>
        <end position="208"/>
    </location>
</feature>
<dbReference type="AlphaFoldDB" id="A0A8J3M0H6"/>
<dbReference type="RefSeq" id="WP_191282724.1">
    <property type="nucleotide sequence ID" value="NZ_BNAI01000002.1"/>
</dbReference>
<comment type="subcellular location">
    <subcellularLocation>
        <location evidence="1">Cell membrane</location>
        <topology evidence="1">Multi-pass membrane protein</topology>
    </subcellularLocation>
</comment>
<keyword evidence="3 6" id="KW-0812">Transmembrane</keyword>
<dbReference type="GO" id="GO:0005886">
    <property type="term" value="C:plasma membrane"/>
    <property type="evidence" value="ECO:0007669"/>
    <property type="project" value="UniProtKB-SubCell"/>
</dbReference>
<dbReference type="Pfam" id="PF01810">
    <property type="entry name" value="LysE"/>
    <property type="match status" value="1"/>
</dbReference>
<dbReference type="InterPro" id="IPR001123">
    <property type="entry name" value="LeuE-type"/>
</dbReference>
<comment type="caution">
    <text evidence="7">The sequence shown here is derived from an EMBL/GenBank/DDBJ whole genome shotgun (WGS) entry which is preliminary data.</text>
</comment>
<evidence type="ECO:0000256" key="1">
    <source>
        <dbReference type="ARBA" id="ARBA00004651"/>
    </source>
</evidence>
<protein>
    <submittedName>
        <fullName evidence="7">Amino acid transporter</fullName>
    </submittedName>
</protein>
<feature type="transmembrane region" description="Helical" evidence="6">
    <location>
        <begin position="40"/>
        <end position="68"/>
    </location>
</feature>
<evidence type="ECO:0000256" key="3">
    <source>
        <dbReference type="ARBA" id="ARBA00022692"/>
    </source>
</evidence>
<dbReference type="Proteomes" id="UP000617531">
    <property type="component" value="Unassembled WGS sequence"/>
</dbReference>
<dbReference type="GO" id="GO:0015171">
    <property type="term" value="F:amino acid transmembrane transporter activity"/>
    <property type="evidence" value="ECO:0007669"/>
    <property type="project" value="TreeGrafter"/>
</dbReference>
<reference evidence="7" key="1">
    <citation type="journal article" date="2014" name="Int. J. Syst. Evol. Microbiol.">
        <title>Complete genome sequence of Corynebacterium casei LMG S-19264T (=DSM 44701T), isolated from a smear-ripened cheese.</title>
        <authorList>
            <consortium name="US DOE Joint Genome Institute (JGI-PGF)"/>
            <person name="Walter F."/>
            <person name="Albersmeier A."/>
            <person name="Kalinowski J."/>
            <person name="Ruckert C."/>
        </authorList>
    </citation>
    <scope>NUCLEOTIDE SEQUENCE</scope>
    <source>
        <strain evidence="7">CGMCC 1.16548</strain>
    </source>
</reference>